<dbReference type="OMA" id="RDETAME"/>
<feature type="region of interest" description="Disordered" evidence="8">
    <location>
        <begin position="493"/>
        <end position="555"/>
    </location>
</feature>
<dbReference type="STRING" id="578459.A0A194S394"/>
<feature type="transmembrane region" description="Helical" evidence="9">
    <location>
        <begin position="440"/>
        <end position="461"/>
    </location>
</feature>
<keyword evidence="3 9" id="KW-0812">Transmembrane</keyword>
<dbReference type="Proteomes" id="UP000053890">
    <property type="component" value="Unassembled WGS sequence"/>
</dbReference>
<evidence type="ECO:0000313" key="11">
    <source>
        <dbReference type="EMBL" id="KPV75062.1"/>
    </source>
</evidence>
<feature type="transmembrane region" description="Helical" evidence="9">
    <location>
        <begin position="35"/>
        <end position="55"/>
    </location>
</feature>
<dbReference type="PANTHER" id="PTHR11003:SF342">
    <property type="entry name" value="OUTWARD-RECTIFIER POTASSIUM CHANNEL TOK1"/>
    <property type="match status" value="1"/>
</dbReference>
<dbReference type="InterPro" id="IPR003280">
    <property type="entry name" value="2pore_dom_K_chnl"/>
</dbReference>
<feature type="transmembrane region" description="Helical" evidence="9">
    <location>
        <begin position="410"/>
        <end position="428"/>
    </location>
</feature>
<accession>A0A194S394</accession>
<comment type="subcellular location">
    <subcellularLocation>
        <location evidence="1">Membrane</location>
        <topology evidence="1">Multi-pass membrane protein</topology>
    </subcellularLocation>
</comment>
<dbReference type="Pfam" id="PF07885">
    <property type="entry name" value="Ion_trans_2"/>
    <property type="match status" value="2"/>
</dbReference>
<feature type="domain" description="Potassium channel" evidence="10">
    <location>
        <begin position="200"/>
        <end position="277"/>
    </location>
</feature>
<feature type="region of interest" description="Disordered" evidence="8">
    <location>
        <begin position="1"/>
        <end position="24"/>
    </location>
</feature>
<name>A0A194S394_RHOGW</name>
<evidence type="ECO:0000256" key="8">
    <source>
        <dbReference type="SAM" id="MobiDB-lite"/>
    </source>
</evidence>
<feature type="transmembrane region" description="Helical" evidence="9">
    <location>
        <begin position="255"/>
        <end position="274"/>
    </location>
</feature>
<evidence type="ECO:0000256" key="4">
    <source>
        <dbReference type="ARBA" id="ARBA00022989"/>
    </source>
</evidence>
<organism evidence="11 12">
    <name type="scientific">Rhodotorula graminis (strain WP1)</name>
    <dbReference type="NCBI Taxonomy" id="578459"/>
    <lineage>
        <taxon>Eukaryota</taxon>
        <taxon>Fungi</taxon>
        <taxon>Dikarya</taxon>
        <taxon>Basidiomycota</taxon>
        <taxon>Pucciniomycotina</taxon>
        <taxon>Microbotryomycetes</taxon>
        <taxon>Sporidiobolales</taxon>
        <taxon>Sporidiobolaceae</taxon>
        <taxon>Rhodotorula</taxon>
    </lineage>
</organism>
<dbReference type="GO" id="GO:0005886">
    <property type="term" value="C:plasma membrane"/>
    <property type="evidence" value="ECO:0007669"/>
    <property type="project" value="TreeGrafter"/>
</dbReference>
<evidence type="ECO:0000256" key="2">
    <source>
        <dbReference type="ARBA" id="ARBA00022448"/>
    </source>
</evidence>
<proteinExistence type="predicted"/>
<evidence type="ECO:0000256" key="6">
    <source>
        <dbReference type="ARBA" id="ARBA00023136"/>
    </source>
</evidence>
<keyword evidence="5" id="KW-0406">Ion transport</keyword>
<evidence type="ECO:0000256" key="5">
    <source>
        <dbReference type="ARBA" id="ARBA00023065"/>
    </source>
</evidence>
<feature type="transmembrane region" description="Helical" evidence="9">
    <location>
        <begin position="192"/>
        <end position="214"/>
    </location>
</feature>
<keyword evidence="12" id="KW-1185">Reference proteome</keyword>
<dbReference type="GeneID" id="28977529"/>
<evidence type="ECO:0000256" key="1">
    <source>
        <dbReference type="ARBA" id="ARBA00004141"/>
    </source>
</evidence>
<feature type="transmembrane region" description="Helical" evidence="9">
    <location>
        <begin position="119"/>
        <end position="138"/>
    </location>
</feature>
<sequence>MHVSLDVVHAQAHPRRRAYRTEAERKRAEAERRELVLRRGTSLLAQLLCPLAPLFSLPGLTEHWYVVRGADSQIVRSRPDPPLIIAAGAVTFALAVLANLAIVLRLVETHPRFFSVTTIVFLSVHIAVNAVALTIFGIEHAKPDGYVLSTAFWLTAASGCVALAAVGCLFVDGLATQWYVRGGTGISGKQRSLVVAFDAFIFLILIGSVTYRYLIPDVTFLDTVYLCVQSLLTVGFGGKSSAPHDVVPSTTGAQVFSLFFNTIGILTFALLVAFTRETALEAMQTEYRAQEQLLLNRLRHRWHGERTHRAGFIAHAVAFLSFGLYHTREQQEEEQEAGADERDRGSLGQEDGEVIEDEKEGLDEQRYEEAITELKKERDREFRSQLVVSFTLFLVFWLVGAAAFSALEGWSYWIAFYFVFVMSSSIGYGDYSPSTQGGRAFFVVWAILGAGTLTVLFSVLADAYTSRFKETFQRSWVNRLWIRLTQPSHEVADELAREESQAFPKAPATRPSTPTSSERAAKGPGKEYPELAPAPSSSTATKGGGVGAGGGSSELSSQDKMLELLRLTRQHLDRLILADGDEKDEHLDRVVRKVMDNEGFSRRNREHVENDNSFKEFIYLRSLRTKLAELEELAHDAFEPADEASERREGESDLRRSRGKDSESL</sequence>
<dbReference type="GO" id="GO:0015271">
    <property type="term" value="F:outward rectifier potassium channel activity"/>
    <property type="evidence" value="ECO:0007669"/>
    <property type="project" value="TreeGrafter"/>
</dbReference>
<feature type="region of interest" description="Disordered" evidence="8">
    <location>
        <begin position="635"/>
        <end position="665"/>
    </location>
</feature>
<keyword evidence="6 9" id="KW-0472">Membrane</keyword>
<feature type="region of interest" description="Disordered" evidence="8">
    <location>
        <begin position="331"/>
        <end position="364"/>
    </location>
</feature>
<dbReference type="InterPro" id="IPR013099">
    <property type="entry name" value="K_chnl_dom"/>
</dbReference>
<dbReference type="SUPFAM" id="SSF81324">
    <property type="entry name" value="Voltage-gated potassium channels"/>
    <property type="match status" value="2"/>
</dbReference>
<evidence type="ECO:0000256" key="3">
    <source>
        <dbReference type="ARBA" id="ARBA00022692"/>
    </source>
</evidence>
<reference evidence="11 12" key="1">
    <citation type="journal article" date="2015" name="Front. Microbiol.">
        <title>Genome sequence of the plant growth promoting endophytic yeast Rhodotorula graminis WP1.</title>
        <authorList>
            <person name="Firrincieli A."/>
            <person name="Otillar R."/>
            <person name="Salamov A."/>
            <person name="Schmutz J."/>
            <person name="Khan Z."/>
            <person name="Redman R.S."/>
            <person name="Fleck N.D."/>
            <person name="Lindquist E."/>
            <person name="Grigoriev I.V."/>
            <person name="Doty S.L."/>
        </authorList>
    </citation>
    <scope>NUCLEOTIDE SEQUENCE [LARGE SCALE GENOMIC DNA]</scope>
    <source>
        <strain evidence="11 12">WP1</strain>
    </source>
</reference>
<evidence type="ECO:0000256" key="9">
    <source>
        <dbReference type="SAM" id="Phobius"/>
    </source>
</evidence>
<keyword evidence="4 9" id="KW-1133">Transmembrane helix</keyword>
<dbReference type="EMBL" id="KQ474079">
    <property type="protein sequence ID" value="KPV75062.1"/>
    <property type="molecule type" value="Genomic_DNA"/>
</dbReference>
<dbReference type="GO" id="GO:0022841">
    <property type="term" value="F:potassium ion leak channel activity"/>
    <property type="evidence" value="ECO:0007669"/>
    <property type="project" value="TreeGrafter"/>
</dbReference>
<feature type="transmembrane region" description="Helical" evidence="9">
    <location>
        <begin position="83"/>
        <end position="107"/>
    </location>
</feature>
<feature type="transmembrane region" description="Helical" evidence="9">
    <location>
        <begin position="150"/>
        <end position="171"/>
    </location>
</feature>
<evidence type="ECO:0000259" key="10">
    <source>
        <dbReference type="Pfam" id="PF07885"/>
    </source>
</evidence>
<dbReference type="GO" id="GO:0030322">
    <property type="term" value="P:stabilization of membrane potential"/>
    <property type="evidence" value="ECO:0007669"/>
    <property type="project" value="TreeGrafter"/>
</dbReference>
<keyword evidence="7" id="KW-0407">Ion channel</keyword>
<feature type="compositionally biased region" description="Acidic residues" evidence="8">
    <location>
        <begin position="350"/>
        <end position="361"/>
    </location>
</feature>
<evidence type="ECO:0000313" key="12">
    <source>
        <dbReference type="Proteomes" id="UP000053890"/>
    </source>
</evidence>
<evidence type="ECO:0000256" key="7">
    <source>
        <dbReference type="ARBA" id="ARBA00023303"/>
    </source>
</evidence>
<dbReference type="Gene3D" id="1.10.287.70">
    <property type="match status" value="2"/>
</dbReference>
<feature type="transmembrane region" description="Helical" evidence="9">
    <location>
        <begin position="386"/>
        <end position="404"/>
    </location>
</feature>
<keyword evidence="2" id="KW-0813">Transport</keyword>
<dbReference type="PANTHER" id="PTHR11003">
    <property type="entry name" value="POTASSIUM CHANNEL, SUBFAMILY K"/>
    <property type="match status" value="1"/>
</dbReference>
<dbReference type="AlphaFoldDB" id="A0A194S394"/>
<feature type="compositionally biased region" description="Gly residues" evidence="8">
    <location>
        <begin position="542"/>
        <end position="552"/>
    </location>
</feature>
<dbReference type="OrthoDB" id="297496at2759"/>
<feature type="compositionally biased region" description="Basic and acidic residues" evidence="8">
    <location>
        <begin position="519"/>
        <end position="529"/>
    </location>
</feature>
<dbReference type="RefSeq" id="XP_018271111.1">
    <property type="nucleotide sequence ID" value="XM_018417081.1"/>
</dbReference>
<feature type="domain" description="Potassium channel" evidence="10">
    <location>
        <begin position="393"/>
        <end position="465"/>
    </location>
</feature>
<protein>
    <recommendedName>
        <fullName evidence="10">Potassium channel domain-containing protein</fullName>
    </recommendedName>
</protein>
<gene>
    <name evidence="11" type="ORF">RHOBADRAFT_53960</name>
</gene>